<accession>A0A0W4ZIB0</accession>
<gene>
    <name evidence="2" type="ORF">T552_01965</name>
</gene>
<dbReference type="RefSeq" id="XP_018225813.1">
    <property type="nucleotide sequence ID" value="XM_018370526.1"/>
</dbReference>
<dbReference type="InterPro" id="IPR057982">
    <property type="entry name" value="TPR_NAA35"/>
</dbReference>
<dbReference type="Pfam" id="PF25789">
    <property type="entry name" value="TPR_NAA35"/>
    <property type="match status" value="1"/>
</dbReference>
<comment type="caution">
    <text evidence="2">The sequence shown here is derived from an EMBL/GenBank/DDBJ whole genome shotgun (WGS) entry which is preliminary data.</text>
</comment>
<dbReference type="GeneID" id="28936729"/>
<organism evidence="2 3">
    <name type="scientific">Pneumocystis carinii (strain B80)</name>
    <name type="common">Rat pneumocystis pneumonia agent</name>
    <name type="synonym">Pneumocystis carinii f. sp. carinii</name>
    <dbReference type="NCBI Taxonomy" id="1408658"/>
    <lineage>
        <taxon>Eukaryota</taxon>
        <taxon>Fungi</taxon>
        <taxon>Dikarya</taxon>
        <taxon>Ascomycota</taxon>
        <taxon>Taphrinomycotina</taxon>
        <taxon>Pneumocystomycetes</taxon>
        <taxon>Pneumocystaceae</taxon>
        <taxon>Pneumocystis</taxon>
    </lineage>
</organism>
<dbReference type="OrthoDB" id="269405at2759"/>
<reference evidence="3" key="1">
    <citation type="journal article" date="2016" name="Nat. Commun.">
        <title>Genome analysis of three Pneumocystis species reveals adaptation mechanisms to life exclusively in mammalian hosts.</title>
        <authorList>
            <person name="Ma L."/>
            <person name="Chen Z."/>
            <person name="Huang D.W."/>
            <person name="Kutty G."/>
            <person name="Ishihara M."/>
            <person name="Wang H."/>
            <person name="Abouelleil A."/>
            <person name="Bishop L."/>
            <person name="Davey E."/>
            <person name="Deng R."/>
            <person name="Deng X."/>
            <person name="Fan L."/>
            <person name="Fantoni G."/>
            <person name="Fitzgerald M."/>
            <person name="Gogineni E."/>
            <person name="Goldberg J.M."/>
            <person name="Handley G."/>
            <person name="Hu X."/>
            <person name="Huber C."/>
            <person name="Jiao X."/>
            <person name="Jones K."/>
            <person name="Levin J.Z."/>
            <person name="Liu Y."/>
            <person name="Macdonald P."/>
            <person name="Melnikov A."/>
            <person name="Raley C."/>
            <person name="Sassi M."/>
            <person name="Sherman B.T."/>
            <person name="Song X."/>
            <person name="Sykes S."/>
            <person name="Tran B."/>
            <person name="Walsh L."/>
            <person name="Xia Y."/>
            <person name="Yang J."/>
            <person name="Young S."/>
            <person name="Zeng Q."/>
            <person name="Zheng X."/>
            <person name="Stephens R."/>
            <person name="Nusbaum C."/>
            <person name="Birren B.W."/>
            <person name="Azadi P."/>
            <person name="Lempicki R.A."/>
            <person name="Cuomo C.A."/>
            <person name="Kovacs J.A."/>
        </authorList>
    </citation>
    <scope>NUCLEOTIDE SEQUENCE [LARGE SCALE GENOMIC DNA]</scope>
    <source>
        <strain evidence="3">B80</strain>
    </source>
</reference>
<evidence type="ECO:0000313" key="3">
    <source>
        <dbReference type="Proteomes" id="UP000054454"/>
    </source>
</evidence>
<protein>
    <recommendedName>
        <fullName evidence="1">NAA35-like TPR repeats domain-containing protein</fullName>
    </recommendedName>
</protein>
<sequence>MYKQRFKSFLFLKTPEFLNHETFIKDSDMSDTLIVELLKILIDNFSKAKTIFEIIKNTDPKISSMLLCYDDFQNNVKNIVELCLKNKLTCEIILEKALKSDNICNDVSINIKYNHSWFPVIIVCQNNETLL</sequence>
<dbReference type="EMBL" id="LFVZ01000008">
    <property type="protein sequence ID" value="KTW28104.1"/>
    <property type="molecule type" value="Genomic_DNA"/>
</dbReference>
<name>A0A0W4ZIB0_PNEC8</name>
<dbReference type="Proteomes" id="UP000054454">
    <property type="component" value="Unassembled WGS sequence"/>
</dbReference>
<keyword evidence="3" id="KW-1185">Reference proteome</keyword>
<proteinExistence type="predicted"/>
<feature type="domain" description="NAA35-like TPR repeats" evidence="1">
    <location>
        <begin position="2"/>
        <end position="121"/>
    </location>
</feature>
<evidence type="ECO:0000313" key="2">
    <source>
        <dbReference type="EMBL" id="KTW28104.1"/>
    </source>
</evidence>
<dbReference type="VEuPathDB" id="FungiDB:T552_01965"/>
<evidence type="ECO:0000259" key="1">
    <source>
        <dbReference type="Pfam" id="PF25789"/>
    </source>
</evidence>
<dbReference type="AlphaFoldDB" id="A0A0W4ZIB0"/>